<feature type="compositionally biased region" description="Polar residues" evidence="1">
    <location>
        <begin position="19"/>
        <end position="29"/>
    </location>
</feature>
<reference evidence="2 3" key="1">
    <citation type="submission" date="2020-01" db="EMBL/GenBank/DDBJ databases">
        <title>Identification and distribution of gene clusters putatively required for synthesis of sphingolipid metabolism inhibitors in phylogenetically diverse species of the filamentous fungus Fusarium.</title>
        <authorList>
            <person name="Kim H.-S."/>
            <person name="Busman M."/>
            <person name="Brown D.W."/>
            <person name="Divon H."/>
            <person name="Uhlig S."/>
            <person name="Proctor R.H."/>
        </authorList>
    </citation>
    <scope>NUCLEOTIDE SEQUENCE [LARGE SCALE GENOMIC DNA]</scope>
    <source>
        <strain evidence="2 3">NRRL 20459</strain>
    </source>
</reference>
<name>A0A8H4KZK5_9HYPO</name>
<feature type="compositionally biased region" description="Basic and acidic residues" evidence="1">
    <location>
        <begin position="1"/>
        <end position="11"/>
    </location>
</feature>
<proteinExistence type="predicted"/>
<evidence type="ECO:0000256" key="1">
    <source>
        <dbReference type="SAM" id="MobiDB-lite"/>
    </source>
</evidence>
<feature type="region of interest" description="Disordered" evidence="1">
    <location>
        <begin position="1"/>
        <end position="29"/>
    </location>
</feature>
<dbReference type="Proteomes" id="UP000554235">
    <property type="component" value="Unassembled WGS sequence"/>
</dbReference>
<dbReference type="AlphaFoldDB" id="A0A8H4KZK5"/>
<keyword evidence="3" id="KW-1185">Reference proteome</keyword>
<evidence type="ECO:0000313" key="2">
    <source>
        <dbReference type="EMBL" id="KAF4458990.1"/>
    </source>
</evidence>
<sequence length="112" mass="12541">MDKRSKVRGELASDFPFQHRSTGNTTRNLYATPPVMWPCMQATWSAPRLMQIRPVHISLLEPAPSKAQLDKTTELENDKETSTTAEKDHKEHPAAAIAAWFLELPAPSTMIA</sequence>
<organism evidence="2 3">
    <name type="scientific">Fusarium albosuccineum</name>
    <dbReference type="NCBI Taxonomy" id="1237068"/>
    <lineage>
        <taxon>Eukaryota</taxon>
        <taxon>Fungi</taxon>
        <taxon>Dikarya</taxon>
        <taxon>Ascomycota</taxon>
        <taxon>Pezizomycotina</taxon>
        <taxon>Sordariomycetes</taxon>
        <taxon>Hypocreomycetidae</taxon>
        <taxon>Hypocreales</taxon>
        <taxon>Nectriaceae</taxon>
        <taxon>Fusarium</taxon>
        <taxon>Fusarium decemcellulare species complex</taxon>
    </lineage>
</organism>
<protein>
    <submittedName>
        <fullName evidence="2">Ribonuclease H</fullName>
    </submittedName>
</protein>
<feature type="compositionally biased region" description="Basic and acidic residues" evidence="1">
    <location>
        <begin position="68"/>
        <end position="92"/>
    </location>
</feature>
<accession>A0A8H4KZK5</accession>
<feature type="region of interest" description="Disordered" evidence="1">
    <location>
        <begin position="63"/>
        <end position="92"/>
    </location>
</feature>
<gene>
    <name evidence="2" type="ORF">FALBO_14262</name>
</gene>
<dbReference type="EMBL" id="JAADYS010002288">
    <property type="protein sequence ID" value="KAF4458990.1"/>
    <property type="molecule type" value="Genomic_DNA"/>
</dbReference>
<evidence type="ECO:0000313" key="3">
    <source>
        <dbReference type="Proteomes" id="UP000554235"/>
    </source>
</evidence>
<comment type="caution">
    <text evidence="2">The sequence shown here is derived from an EMBL/GenBank/DDBJ whole genome shotgun (WGS) entry which is preliminary data.</text>
</comment>